<proteinExistence type="predicted"/>
<dbReference type="EMBL" id="GBXM01005108">
    <property type="protein sequence ID" value="JAI03470.1"/>
    <property type="molecule type" value="Transcribed_RNA"/>
</dbReference>
<accession>A0A0E9XLD3</accession>
<evidence type="ECO:0000313" key="1">
    <source>
        <dbReference type="EMBL" id="JAI03470.1"/>
    </source>
</evidence>
<organism evidence="1">
    <name type="scientific">Anguilla anguilla</name>
    <name type="common">European freshwater eel</name>
    <name type="synonym">Muraena anguilla</name>
    <dbReference type="NCBI Taxonomy" id="7936"/>
    <lineage>
        <taxon>Eukaryota</taxon>
        <taxon>Metazoa</taxon>
        <taxon>Chordata</taxon>
        <taxon>Craniata</taxon>
        <taxon>Vertebrata</taxon>
        <taxon>Euteleostomi</taxon>
        <taxon>Actinopterygii</taxon>
        <taxon>Neopterygii</taxon>
        <taxon>Teleostei</taxon>
        <taxon>Anguilliformes</taxon>
        <taxon>Anguillidae</taxon>
        <taxon>Anguilla</taxon>
    </lineage>
</organism>
<dbReference type="AlphaFoldDB" id="A0A0E9XLD3"/>
<sequence>MKNVEMHMDTQSNNLGSYSHSCVRTKTREGTCVEICFRPPVLHLCTKALAAMFTLLTTILA</sequence>
<reference evidence="1" key="2">
    <citation type="journal article" date="2015" name="Fish Shellfish Immunol.">
        <title>Early steps in the European eel (Anguilla anguilla)-Vibrio vulnificus interaction in the gills: Role of the RtxA13 toxin.</title>
        <authorList>
            <person name="Callol A."/>
            <person name="Pajuelo D."/>
            <person name="Ebbesson L."/>
            <person name="Teles M."/>
            <person name="MacKenzie S."/>
            <person name="Amaro C."/>
        </authorList>
    </citation>
    <scope>NUCLEOTIDE SEQUENCE</scope>
</reference>
<reference evidence="1" key="1">
    <citation type="submission" date="2014-11" db="EMBL/GenBank/DDBJ databases">
        <authorList>
            <person name="Amaro Gonzalez C."/>
        </authorList>
    </citation>
    <scope>NUCLEOTIDE SEQUENCE</scope>
</reference>
<name>A0A0E9XLD3_ANGAN</name>
<protein>
    <submittedName>
        <fullName evidence="1">Uncharacterized protein</fullName>
    </submittedName>
</protein>